<feature type="compositionally biased region" description="Polar residues" evidence="4">
    <location>
        <begin position="252"/>
        <end position="265"/>
    </location>
</feature>
<reference evidence="5 6" key="2">
    <citation type="submission" date="2015-05" db="EMBL/GenBank/DDBJ databases">
        <authorList>
            <person name="Morales-Cruz A."/>
            <person name="Amrine K.C."/>
            <person name="Cantu D."/>
        </authorList>
    </citation>
    <scope>NUCLEOTIDE SEQUENCE [LARGE SCALE GENOMIC DNA]</scope>
    <source>
        <strain evidence="5">UCRPC4</strain>
    </source>
</reference>
<feature type="repeat" description="WD" evidence="3">
    <location>
        <begin position="311"/>
        <end position="345"/>
    </location>
</feature>
<reference evidence="5 6" key="1">
    <citation type="submission" date="2015-05" db="EMBL/GenBank/DDBJ databases">
        <title>Distinctive expansion of gene families associated with plant cell wall degradation and secondary metabolism in the genomes of grapevine trunk pathogens.</title>
        <authorList>
            <person name="Lawrence D.P."/>
            <person name="Travadon R."/>
            <person name="Rolshausen P.E."/>
            <person name="Baumgartner K."/>
        </authorList>
    </citation>
    <scope>NUCLEOTIDE SEQUENCE [LARGE SCALE GENOMIC DNA]</scope>
    <source>
        <strain evidence="5">UCRPC4</strain>
    </source>
</reference>
<dbReference type="Pfam" id="PF00400">
    <property type="entry name" value="WD40"/>
    <property type="match status" value="3"/>
</dbReference>
<dbReference type="Gene3D" id="2.130.10.10">
    <property type="entry name" value="YVTN repeat-like/Quinoprotein amine dehydrogenase"/>
    <property type="match status" value="1"/>
</dbReference>
<feature type="repeat" description="WD" evidence="3">
    <location>
        <begin position="156"/>
        <end position="198"/>
    </location>
</feature>
<dbReference type="InterPro" id="IPR036322">
    <property type="entry name" value="WD40_repeat_dom_sf"/>
</dbReference>
<dbReference type="PANTHER" id="PTHR19919">
    <property type="entry name" value="WD REPEAT CONTAINING PROTEIN"/>
    <property type="match status" value="1"/>
</dbReference>
<feature type="repeat" description="WD" evidence="3">
    <location>
        <begin position="199"/>
        <end position="241"/>
    </location>
</feature>
<gene>
    <name evidence="5" type="ORF">UCRPC4_g05218</name>
</gene>
<dbReference type="OrthoDB" id="1284551at2759"/>
<dbReference type="PROSITE" id="PS00678">
    <property type="entry name" value="WD_REPEATS_1"/>
    <property type="match status" value="2"/>
</dbReference>
<evidence type="ECO:0000313" key="5">
    <source>
        <dbReference type="EMBL" id="KKY18015.1"/>
    </source>
</evidence>
<comment type="caution">
    <text evidence="5">The sequence shown here is derived from an EMBL/GenBank/DDBJ whole genome shotgun (WGS) entry which is preliminary data.</text>
</comment>
<dbReference type="SUPFAM" id="SSF50978">
    <property type="entry name" value="WD40 repeat-like"/>
    <property type="match status" value="1"/>
</dbReference>
<accession>A0A0G2GMC8</accession>
<evidence type="ECO:0000256" key="1">
    <source>
        <dbReference type="ARBA" id="ARBA00022574"/>
    </source>
</evidence>
<dbReference type="PROSITE" id="PS50294">
    <property type="entry name" value="WD_REPEATS_REGION"/>
    <property type="match status" value="1"/>
</dbReference>
<dbReference type="AlphaFoldDB" id="A0A0G2GMC8"/>
<dbReference type="EMBL" id="LCWF01000133">
    <property type="protein sequence ID" value="KKY18015.1"/>
    <property type="molecule type" value="Genomic_DNA"/>
</dbReference>
<proteinExistence type="predicted"/>
<dbReference type="PROSITE" id="PS50082">
    <property type="entry name" value="WD_REPEATS_2"/>
    <property type="match status" value="3"/>
</dbReference>
<evidence type="ECO:0000256" key="3">
    <source>
        <dbReference type="PROSITE-ProRule" id="PRU00221"/>
    </source>
</evidence>
<sequence>MANNGEIRFPGISNHIAPWPIYALDWCKWPVRQNGVDGGKIALGSYLEDSHNYINILDVHVAQPDPDHPQVERGLEYVKTAEATHSYPVTRILWEPPSSNKQSTDLLATSGDHLRLWSLPQESQSSHSNFITRSANPKEAGIHKLAPLALLSNSKSPEHTAPITSLDWNFVSPSLIITSSIDTTCTIWDIPTLTAKTQLIAHDREVYDVRFCAQSVDVFVSCGADGSVRMFDLRSLEHSTIIYEPSDKDKNSIPSPGNASPGTAASSAFPPPLLRIAASPHDAHLLATFSQDSSVVRVLDVRQPGQALLELKGHNAAVNCIEWSQNHRGLLASGADDCMVMVWDLMSFAGAVSGGGTNGQTERGPSASWSCDYEVNNLSWAPGDNGLGVVGGRGFWAVNL</sequence>
<organism evidence="5 6">
    <name type="scientific">Phaeomoniella chlamydospora</name>
    <name type="common">Phaeoacremonium chlamydosporum</name>
    <dbReference type="NCBI Taxonomy" id="158046"/>
    <lineage>
        <taxon>Eukaryota</taxon>
        <taxon>Fungi</taxon>
        <taxon>Dikarya</taxon>
        <taxon>Ascomycota</taxon>
        <taxon>Pezizomycotina</taxon>
        <taxon>Eurotiomycetes</taxon>
        <taxon>Chaetothyriomycetidae</taxon>
        <taxon>Phaeomoniellales</taxon>
        <taxon>Phaeomoniellaceae</taxon>
        <taxon>Phaeomoniella</taxon>
    </lineage>
</organism>
<dbReference type="InterPro" id="IPR019775">
    <property type="entry name" value="WD40_repeat_CS"/>
</dbReference>
<dbReference type="Proteomes" id="UP000053317">
    <property type="component" value="Unassembled WGS sequence"/>
</dbReference>
<keyword evidence="2" id="KW-0677">Repeat</keyword>
<protein>
    <submittedName>
        <fullName evidence="5">Putative wd repeat protein</fullName>
    </submittedName>
</protein>
<evidence type="ECO:0000256" key="2">
    <source>
        <dbReference type="ARBA" id="ARBA00022737"/>
    </source>
</evidence>
<dbReference type="InterPro" id="IPR045159">
    <property type="entry name" value="DCAF7-like"/>
</dbReference>
<dbReference type="SMART" id="SM00320">
    <property type="entry name" value="WD40"/>
    <property type="match status" value="4"/>
</dbReference>
<dbReference type="InterPro" id="IPR015943">
    <property type="entry name" value="WD40/YVTN_repeat-like_dom_sf"/>
</dbReference>
<dbReference type="InterPro" id="IPR001680">
    <property type="entry name" value="WD40_rpt"/>
</dbReference>
<evidence type="ECO:0000256" key="4">
    <source>
        <dbReference type="SAM" id="MobiDB-lite"/>
    </source>
</evidence>
<feature type="region of interest" description="Disordered" evidence="4">
    <location>
        <begin position="245"/>
        <end position="265"/>
    </location>
</feature>
<keyword evidence="6" id="KW-1185">Reference proteome</keyword>
<name>A0A0G2GMC8_PHACM</name>
<evidence type="ECO:0000313" key="6">
    <source>
        <dbReference type="Proteomes" id="UP000053317"/>
    </source>
</evidence>
<keyword evidence="1 3" id="KW-0853">WD repeat</keyword>